<dbReference type="Proteomes" id="UP001302494">
    <property type="component" value="Chromosome"/>
</dbReference>
<dbReference type="RefSeq" id="WP_312746520.1">
    <property type="nucleotide sequence ID" value="NZ_CP116968.1"/>
</dbReference>
<keyword evidence="3" id="KW-1185">Reference proteome</keyword>
<organism evidence="2 3">
    <name type="scientific">Candidatus Nitrospira neomarina</name>
    <dbReference type="NCBI Taxonomy" id="3020899"/>
    <lineage>
        <taxon>Bacteria</taxon>
        <taxon>Pseudomonadati</taxon>
        <taxon>Nitrospirota</taxon>
        <taxon>Nitrospiria</taxon>
        <taxon>Nitrospirales</taxon>
        <taxon>Nitrospiraceae</taxon>
        <taxon>Nitrospira</taxon>
    </lineage>
</organism>
<dbReference type="AlphaFoldDB" id="A0AA96GIQ6"/>
<dbReference type="EMBL" id="CP116968">
    <property type="protein sequence ID" value="WNM62676.1"/>
    <property type="molecule type" value="Genomic_DNA"/>
</dbReference>
<feature type="region of interest" description="Disordered" evidence="1">
    <location>
        <begin position="32"/>
        <end position="136"/>
    </location>
</feature>
<feature type="compositionally biased region" description="Basic and acidic residues" evidence="1">
    <location>
        <begin position="125"/>
        <end position="136"/>
    </location>
</feature>
<evidence type="ECO:0000313" key="3">
    <source>
        <dbReference type="Proteomes" id="UP001302494"/>
    </source>
</evidence>
<protein>
    <submittedName>
        <fullName evidence="2">Uncharacterized protein</fullName>
    </submittedName>
</protein>
<sequence>MKQPAHADQVFILSLCCLGFMVALALPLVEPALGDSGQDTSSGGIQSDDHSKNPSGEDSPLIGGGVRIPPDIGASGTSSSTPPVRTESPTDEPDILPDASPVPTDPSIPEKAPVKESEPLGQPKQLEKTPEKMERF</sequence>
<dbReference type="KEGG" id="nneo:PQG83_02715"/>
<accession>A0AA96GIQ6</accession>
<evidence type="ECO:0000256" key="1">
    <source>
        <dbReference type="SAM" id="MobiDB-lite"/>
    </source>
</evidence>
<name>A0AA96GIQ6_9BACT</name>
<evidence type="ECO:0000313" key="2">
    <source>
        <dbReference type="EMBL" id="WNM62676.1"/>
    </source>
</evidence>
<reference evidence="2 3" key="1">
    <citation type="submission" date="2023-01" db="EMBL/GenBank/DDBJ databases">
        <title>Cultivation and genomic characterization of new, ubiquitous marine nitrite-oxidizing bacteria from the Nitrospirales.</title>
        <authorList>
            <person name="Mueller A.J."/>
            <person name="Daebeler A."/>
            <person name="Herbold C.W."/>
            <person name="Kirkegaard R.H."/>
            <person name="Daims H."/>
        </authorList>
    </citation>
    <scope>NUCLEOTIDE SEQUENCE [LARGE SCALE GENOMIC DNA]</scope>
    <source>
        <strain evidence="2 3">DK</strain>
    </source>
</reference>
<gene>
    <name evidence="2" type="ORF">PQG83_02715</name>
</gene>
<proteinExistence type="predicted"/>